<feature type="region of interest" description="Disordered" evidence="1">
    <location>
        <begin position="67"/>
        <end position="108"/>
    </location>
</feature>
<dbReference type="EMBL" id="KQ258559">
    <property type="protein sequence ID" value="KOM30021.1"/>
    <property type="molecule type" value="Genomic_DNA"/>
</dbReference>
<gene>
    <name evidence="2" type="ORF">LR48_Vigan845s004900</name>
</gene>
<organism evidence="2 3">
    <name type="scientific">Phaseolus angularis</name>
    <name type="common">Azuki bean</name>
    <name type="synonym">Vigna angularis</name>
    <dbReference type="NCBI Taxonomy" id="3914"/>
    <lineage>
        <taxon>Eukaryota</taxon>
        <taxon>Viridiplantae</taxon>
        <taxon>Streptophyta</taxon>
        <taxon>Embryophyta</taxon>
        <taxon>Tracheophyta</taxon>
        <taxon>Spermatophyta</taxon>
        <taxon>Magnoliopsida</taxon>
        <taxon>eudicotyledons</taxon>
        <taxon>Gunneridae</taxon>
        <taxon>Pentapetalae</taxon>
        <taxon>rosids</taxon>
        <taxon>fabids</taxon>
        <taxon>Fabales</taxon>
        <taxon>Fabaceae</taxon>
        <taxon>Papilionoideae</taxon>
        <taxon>50 kb inversion clade</taxon>
        <taxon>NPAAA clade</taxon>
        <taxon>indigoferoid/millettioid clade</taxon>
        <taxon>Phaseoleae</taxon>
        <taxon>Vigna</taxon>
    </lineage>
</organism>
<protein>
    <submittedName>
        <fullName evidence="2">Uncharacterized protein</fullName>
    </submittedName>
</protein>
<proteinExistence type="predicted"/>
<dbReference type="Proteomes" id="UP000053144">
    <property type="component" value="Unassembled WGS sequence"/>
</dbReference>
<name>A0A0L9THT4_PHAAN</name>
<sequence length="321" mass="35081">MFHFPHSRSTVSLFPHPILPLLQPFPSPLPSPSTPPFPHHPLLPPHPPKRPRLLGFWLSEVEAVAGPRDVPQDGAHGHEEERTRDGAARARDGAMREPATVRHESNDGTAMAAAMTERRGCGDGVVVCFSKASDCLLCQGIEPPPPLFHLHSRLLRIVGTIGIVIESRSGIKYLESVLRSQIKFNADSVLMAVRSSALTLEIPPDISLPKAIIALSGDTQVCVGSMREGKAFALRMRWRLREKMDSQLGYLNWDSWFLCLGFCVELVAVDGSLRLRVRNGVVRDPSSSSAADNSLRLCGIDGVGGGGTVAARCQKRWTLLR</sequence>
<accession>A0A0L9THT4</accession>
<dbReference type="Gramene" id="KOM30021">
    <property type="protein sequence ID" value="KOM30021"/>
    <property type="gene ID" value="LR48_Vigan845s004900"/>
</dbReference>
<reference evidence="3" key="1">
    <citation type="journal article" date="2015" name="Proc. Natl. Acad. Sci. U.S.A.">
        <title>Genome sequencing of adzuki bean (Vigna angularis) provides insight into high starch and low fat accumulation and domestication.</title>
        <authorList>
            <person name="Yang K."/>
            <person name="Tian Z."/>
            <person name="Chen C."/>
            <person name="Luo L."/>
            <person name="Zhao B."/>
            <person name="Wang Z."/>
            <person name="Yu L."/>
            <person name="Li Y."/>
            <person name="Sun Y."/>
            <person name="Li W."/>
            <person name="Chen Y."/>
            <person name="Li Y."/>
            <person name="Zhang Y."/>
            <person name="Ai D."/>
            <person name="Zhao J."/>
            <person name="Shang C."/>
            <person name="Ma Y."/>
            <person name="Wu B."/>
            <person name="Wang M."/>
            <person name="Gao L."/>
            <person name="Sun D."/>
            <person name="Zhang P."/>
            <person name="Guo F."/>
            <person name="Wang W."/>
            <person name="Li Y."/>
            <person name="Wang J."/>
            <person name="Varshney R.K."/>
            <person name="Wang J."/>
            <person name="Ling H.Q."/>
            <person name="Wan P."/>
        </authorList>
    </citation>
    <scope>NUCLEOTIDE SEQUENCE</scope>
    <source>
        <strain evidence="3">cv. Jingnong 6</strain>
    </source>
</reference>
<evidence type="ECO:0000256" key="1">
    <source>
        <dbReference type="SAM" id="MobiDB-lite"/>
    </source>
</evidence>
<dbReference type="AlphaFoldDB" id="A0A0L9THT4"/>
<evidence type="ECO:0000313" key="3">
    <source>
        <dbReference type="Proteomes" id="UP000053144"/>
    </source>
</evidence>
<evidence type="ECO:0000313" key="2">
    <source>
        <dbReference type="EMBL" id="KOM30021.1"/>
    </source>
</evidence>
<feature type="compositionally biased region" description="Basic and acidic residues" evidence="1">
    <location>
        <begin position="75"/>
        <end position="106"/>
    </location>
</feature>